<reference evidence="3" key="1">
    <citation type="submission" date="2022-04" db="EMBL/GenBank/DDBJ databases">
        <title>Consumption of N2O by Flavobacterium azooxidireducens sp. nov. isolated from Decomposing Leaf Litter of Phragmites australis (Cav.).</title>
        <authorList>
            <person name="Behrendt U."/>
            <person name="Spanner T."/>
            <person name="Augustin J."/>
            <person name="Horn M.A."/>
            <person name="Kolb S."/>
            <person name="Ulrich A."/>
        </authorList>
    </citation>
    <scope>NUCLEOTIDE SEQUENCE</scope>
    <source>
        <strain evidence="3">IGB 4-14</strain>
    </source>
</reference>
<evidence type="ECO:0000313" key="4">
    <source>
        <dbReference type="Proteomes" id="UP000830583"/>
    </source>
</evidence>
<gene>
    <name evidence="3" type="ORF">M0M57_12740</name>
</gene>
<dbReference type="SUPFAM" id="SSF52540">
    <property type="entry name" value="P-loop containing nucleoside triphosphate hydrolases"/>
    <property type="match status" value="1"/>
</dbReference>
<evidence type="ECO:0000259" key="1">
    <source>
        <dbReference type="Pfam" id="PF04851"/>
    </source>
</evidence>
<dbReference type="InterPro" id="IPR045572">
    <property type="entry name" value="RE_endonuc_C"/>
</dbReference>
<dbReference type="Proteomes" id="UP000830583">
    <property type="component" value="Chromosome"/>
</dbReference>
<name>A0ABY4KCG7_9FLAO</name>
<keyword evidence="4" id="KW-1185">Reference proteome</keyword>
<dbReference type="RefSeq" id="WP_248433407.1">
    <property type="nucleotide sequence ID" value="NZ_CP096205.1"/>
</dbReference>
<keyword evidence="3" id="KW-0255">Endonuclease</keyword>
<organism evidence="3 4">
    <name type="scientific">Flavobacterium azooxidireducens</name>
    <dbReference type="NCBI Taxonomy" id="1871076"/>
    <lineage>
        <taxon>Bacteria</taxon>
        <taxon>Pseudomonadati</taxon>
        <taxon>Bacteroidota</taxon>
        <taxon>Flavobacteriia</taxon>
        <taxon>Flavobacteriales</taxon>
        <taxon>Flavobacteriaceae</taxon>
        <taxon>Flavobacterium</taxon>
    </lineage>
</organism>
<feature type="domain" description="Helicase/UvrB N-terminal" evidence="1">
    <location>
        <begin position="64"/>
        <end position="251"/>
    </location>
</feature>
<keyword evidence="3" id="KW-0540">Nuclease</keyword>
<dbReference type="NCBIfam" id="NF012027">
    <property type="entry name" value="PRK15483.1"/>
    <property type="match status" value="1"/>
</dbReference>
<evidence type="ECO:0000259" key="2">
    <source>
        <dbReference type="Pfam" id="PF19778"/>
    </source>
</evidence>
<evidence type="ECO:0000313" key="3">
    <source>
        <dbReference type="EMBL" id="UPQ78482.1"/>
    </source>
</evidence>
<dbReference type="GO" id="GO:0004519">
    <property type="term" value="F:endonuclease activity"/>
    <property type="evidence" value="ECO:0007669"/>
    <property type="project" value="UniProtKB-KW"/>
</dbReference>
<dbReference type="InterPro" id="IPR027417">
    <property type="entry name" value="P-loop_NTPase"/>
</dbReference>
<dbReference type="Pfam" id="PF04851">
    <property type="entry name" value="ResIII"/>
    <property type="match status" value="1"/>
</dbReference>
<proteinExistence type="predicted"/>
<protein>
    <submittedName>
        <fullName evidence="3">Type III restriction-modification system endonuclease</fullName>
    </submittedName>
</protein>
<dbReference type="Gene3D" id="3.40.50.300">
    <property type="entry name" value="P-loop containing nucleotide triphosphate hydrolases"/>
    <property type="match status" value="2"/>
</dbReference>
<keyword evidence="3" id="KW-0378">Hydrolase</keyword>
<dbReference type="InterPro" id="IPR006935">
    <property type="entry name" value="Helicase/UvrB_N"/>
</dbReference>
<dbReference type="EMBL" id="CP096205">
    <property type="protein sequence ID" value="UPQ78482.1"/>
    <property type="molecule type" value="Genomic_DNA"/>
</dbReference>
<dbReference type="Pfam" id="PF19778">
    <property type="entry name" value="RE_endonuc"/>
    <property type="match status" value="1"/>
</dbReference>
<feature type="domain" description="Type III restriction enzyme C-terminal endonuclease" evidence="2">
    <location>
        <begin position="838"/>
        <end position="941"/>
    </location>
</feature>
<sequence>MKGFNFEKNLNHQSHAVESSIAVFENISFVQPAEADKNFINPAFDFLSDWAYPQNLRAVQESNGIDEKIKRNSNIIDIMMETGTGKTYTYTKTIFELNKNYGIFKFIVVVPTLSIKAGTIDFLKSDSSREHFKEQYGKTLHLHIVESLKNNKSKKSFIPPAVTSFVNAGNFEKNSIQVMIINAGMINSETMQKSFDKGLFDKYTVPFDAVGATKPFMIIDEPHKFGTSTKTWENIQKMKPQFILRYGATFQGYENLIYTLTAVDSFNRNLVKGVIGHITEFDSGKNAVVKFIDSDGTEASFELTENDKKKTVKISKKDSLKKIHPEMSDLVIENLNKSTVVLSNGLEMKKGDKINPYSYAEKLQETMIQKAIKHHFEIEKSLLTRDVKIKPLTLFFIDNIDEYRNKDGYIRKTVEQYIELEIKELLKTEKDVFYKAYLEKTLLDLSITHAGYFSKDNTEKDEAIEKEINEILHDKQAMLDLENPRRFIFSKWTLREGWDNPNVFQICKLRSSGSEISKLQEVGRGLRLPVNEYGNRVKDEQFYLNYFVDFTESDFVDKLVNEINQKSGAISIEIVPDKLSDIMIKKICELYETTEDELLEVLDSNNVVTRTNSFKTGGFDFIKQNYPKIFEGVNSNKVRKATDPKKRVVVRIEKYQELKDLWEKLNEKVILEYKFDNEASFKTLFTDFLKAQKDNFTSDGINERISKIEIKDNKAVANEPESVYNRKTATISIMKYSDFLKELSKILNINIKTLHQSIIDAGTDINKFLNQTTLRIIKQNFDHYLMANAIDKFSIEYKKVSNNIHPTKLTDEKGNVLKEISASDVGVLFSDEGVAKSYFFDELYFDSDLEKSNIKTEIKEVIVFTKIPKNSIKIPVAGGKSYSPDFAYVLKFKDGEQKLNFIVETKDVNSKDGLRDEEKFKIKHAEKFFDGKVKIEFRTQFSNNKIVDLIKEISVNE</sequence>
<accession>A0ABY4KCG7</accession>